<evidence type="ECO:0000256" key="3">
    <source>
        <dbReference type="ARBA" id="ARBA00022676"/>
    </source>
</evidence>
<dbReference type="GO" id="GO:0016757">
    <property type="term" value="F:glycosyltransferase activity"/>
    <property type="evidence" value="ECO:0007669"/>
    <property type="project" value="UniProtKB-KW"/>
</dbReference>
<evidence type="ECO:0000259" key="9">
    <source>
        <dbReference type="Pfam" id="PF13231"/>
    </source>
</evidence>
<evidence type="ECO:0000256" key="2">
    <source>
        <dbReference type="ARBA" id="ARBA00022475"/>
    </source>
</evidence>
<keyword evidence="5 8" id="KW-0812">Transmembrane</keyword>
<evidence type="ECO:0000313" key="11">
    <source>
        <dbReference type="Proteomes" id="UP001235547"/>
    </source>
</evidence>
<feature type="domain" description="Glycosyltransferase RgtA/B/C/D-like" evidence="9">
    <location>
        <begin position="64"/>
        <end position="214"/>
    </location>
</feature>
<feature type="transmembrane region" description="Helical" evidence="8">
    <location>
        <begin position="84"/>
        <end position="104"/>
    </location>
</feature>
<feature type="transmembrane region" description="Helical" evidence="8">
    <location>
        <begin position="139"/>
        <end position="155"/>
    </location>
</feature>
<feature type="transmembrane region" description="Helical" evidence="8">
    <location>
        <begin position="265"/>
        <end position="288"/>
    </location>
</feature>
<comment type="subcellular location">
    <subcellularLocation>
        <location evidence="1">Cell membrane</location>
        <topology evidence="1">Multi-pass membrane protein</topology>
    </subcellularLocation>
</comment>
<evidence type="ECO:0000256" key="8">
    <source>
        <dbReference type="SAM" id="Phobius"/>
    </source>
</evidence>
<dbReference type="InterPro" id="IPR038731">
    <property type="entry name" value="RgtA/B/C-like"/>
</dbReference>
<evidence type="ECO:0000256" key="5">
    <source>
        <dbReference type="ARBA" id="ARBA00022692"/>
    </source>
</evidence>
<dbReference type="EC" id="2.4.-.-" evidence="10"/>
<name>A0ABY8CRH6_9HYPH</name>
<evidence type="ECO:0000256" key="4">
    <source>
        <dbReference type="ARBA" id="ARBA00022679"/>
    </source>
</evidence>
<dbReference type="PANTHER" id="PTHR33908:SF11">
    <property type="entry name" value="MEMBRANE PROTEIN"/>
    <property type="match status" value="1"/>
</dbReference>
<keyword evidence="4 10" id="KW-0808">Transferase</keyword>
<evidence type="ECO:0000256" key="1">
    <source>
        <dbReference type="ARBA" id="ARBA00004651"/>
    </source>
</evidence>
<keyword evidence="7 8" id="KW-0472">Membrane</keyword>
<evidence type="ECO:0000256" key="6">
    <source>
        <dbReference type="ARBA" id="ARBA00022989"/>
    </source>
</evidence>
<feature type="transmembrane region" description="Helical" evidence="8">
    <location>
        <begin position="300"/>
        <end position="323"/>
    </location>
</feature>
<protein>
    <submittedName>
        <fullName evidence="10">Glycosyltransferase family 39 protein</fullName>
        <ecNumber evidence="10">2.4.-.-</ecNumber>
    </submittedName>
</protein>
<keyword evidence="2" id="KW-1003">Cell membrane</keyword>
<feature type="transmembrane region" description="Helical" evidence="8">
    <location>
        <begin position="162"/>
        <end position="194"/>
    </location>
</feature>
<reference evidence="10 11" key="1">
    <citation type="submission" date="2023-03" db="EMBL/GenBank/DDBJ databases">
        <authorList>
            <person name="Kaur S."/>
            <person name="Espinosa-Saiz D."/>
            <person name="Velazquez E."/>
            <person name="Menendez E."/>
            <person name="diCenzo G.C."/>
        </authorList>
    </citation>
    <scope>NUCLEOTIDE SEQUENCE [LARGE SCALE GENOMIC DNA]</scope>
    <source>
        <strain evidence="10 11">LMG 27395</strain>
    </source>
</reference>
<dbReference type="Proteomes" id="UP001235547">
    <property type="component" value="Chromosome 2"/>
</dbReference>
<accession>A0ABY8CRH6</accession>
<dbReference type="PANTHER" id="PTHR33908">
    <property type="entry name" value="MANNOSYLTRANSFERASE YKCB-RELATED"/>
    <property type="match status" value="1"/>
</dbReference>
<feature type="transmembrane region" description="Helical" evidence="8">
    <location>
        <begin position="22"/>
        <end position="39"/>
    </location>
</feature>
<keyword evidence="3 10" id="KW-0328">Glycosyltransferase</keyword>
<dbReference type="Pfam" id="PF13231">
    <property type="entry name" value="PMT_2"/>
    <property type="match status" value="1"/>
</dbReference>
<dbReference type="RefSeq" id="WP_280732002.1">
    <property type="nucleotide sequence ID" value="NZ_CP120367.1"/>
</dbReference>
<evidence type="ECO:0000313" key="10">
    <source>
        <dbReference type="EMBL" id="WEX81261.1"/>
    </source>
</evidence>
<dbReference type="InterPro" id="IPR050297">
    <property type="entry name" value="LipidA_mod_glycosyltrf_83"/>
</dbReference>
<proteinExistence type="predicted"/>
<sequence length="519" mass="57045">MYYDASVNSDGRSNRVGFDRQYLIFATLASLLSVALFLFNTRHGIGIYPDTARYMGITEQPYDAPLYAWLLQFPASLGFEMAKAAKAFGLSVACANTLLIWHLLTSATRKQHYAVFGTTVIILAPQFVTQHSLAMSEPLFLFLLLLVLLCVLRYFRNARRVWLIASAVALGSAALTRFTAPPMGAAIVASILLNPRHGVARRITDAAIYGIVSASIFLTWSVISHLQKGHSIGRELWFYGNMGTSEWLSSLGALAAWLLPDDFPFAVRVLALCAFAIASTGLILVHAYRTLHSARTMNVAYGFLPIILGLFFLFYMGFMVLATSIEANLSLNGRYAFPAYVMTVIAITITLAEFRDSGGLLKTAHHGLVVLAVVVLCSHTVRTVVRSADAYRSGIGYASLEWTNSPTMAAVNDLPANALIYSNGPDAIAYVLRRPARYIPEHFKLRTGNEDPSNPFEKQIGDLLRASTGQPAYLVMFDRITWRFYRASEAELKQLLSLATVATAPDGRVYRILPTSSPG</sequence>
<organism evidence="10 11">
    <name type="scientific">Sinorhizobium numidicum</name>
    <dbReference type="NCBI Taxonomy" id="680248"/>
    <lineage>
        <taxon>Bacteria</taxon>
        <taxon>Pseudomonadati</taxon>
        <taxon>Pseudomonadota</taxon>
        <taxon>Alphaproteobacteria</taxon>
        <taxon>Hyphomicrobiales</taxon>
        <taxon>Rhizobiaceae</taxon>
        <taxon>Sinorhizobium/Ensifer group</taxon>
        <taxon>Sinorhizobium</taxon>
    </lineage>
</organism>
<feature type="transmembrane region" description="Helical" evidence="8">
    <location>
        <begin position="206"/>
        <end position="224"/>
    </location>
</feature>
<feature type="transmembrane region" description="Helical" evidence="8">
    <location>
        <begin position="236"/>
        <end position="259"/>
    </location>
</feature>
<keyword evidence="11" id="KW-1185">Reference proteome</keyword>
<feature type="transmembrane region" description="Helical" evidence="8">
    <location>
        <begin position="335"/>
        <end position="354"/>
    </location>
</feature>
<evidence type="ECO:0000256" key="7">
    <source>
        <dbReference type="ARBA" id="ARBA00023136"/>
    </source>
</evidence>
<feature type="transmembrane region" description="Helical" evidence="8">
    <location>
        <begin position="113"/>
        <end position="133"/>
    </location>
</feature>
<gene>
    <name evidence="10" type="ORF">PYH38_000655</name>
</gene>
<keyword evidence="6 8" id="KW-1133">Transmembrane helix</keyword>
<dbReference type="EMBL" id="CP120370">
    <property type="protein sequence ID" value="WEX81261.1"/>
    <property type="molecule type" value="Genomic_DNA"/>
</dbReference>